<sequence length="179" mass="19194">MSVSDYLLYTALFVAILFTQLGTRRPDGKRLLLPVAVVAGIGFKYLKDMPSGTTAHLIEAAGLGAGLLFGIASVAMIKVRRDPADNRLVTVAGWPYAALWTAALVLRLGFAYGSTHWFTHDLAQFSIQNHVPGATYGTAFVLMVLAMITVRTVGVVVRGRSAGASIDFSGLKLARRLAR</sequence>
<feature type="transmembrane region" description="Helical" evidence="1">
    <location>
        <begin position="58"/>
        <end position="77"/>
    </location>
</feature>
<proteinExistence type="predicted"/>
<dbReference type="RefSeq" id="WP_196195857.1">
    <property type="nucleotide sequence ID" value="NZ_JADPRT010000009.1"/>
</dbReference>
<keyword evidence="3" id="KW-1185">Reference proteome</keyword>
<evidence type="ECO:0000256" key="1">
    <source>
        <dbReference type="SAM" id="Phobius"/>
    </source>
</evidence>
<keyword evidence="1" id="KW-0812">Transmembrane</keyword>
<evidence type="ECO:0008006" key="4">
    <source>
        <dbReference type="Google" id="ProtNLM"/>
    </source>
</evidence>
<reference evidence="2" key="1">
    <citation type="submission" date="2020-11" db="EMBL/GenBank/DDBJ databases">
        <title>Isolation and identification of active actinomycetes.</title>
        <authorList>
            <person name="Yu B."/>
        </authorList>
    </citation>
    <scope>NUCLEOTIDE SEQUENCE</scope>
    <source>
        <strain evidence="2">NEAU-YB345</strain>
    </source>
</reference>
<feature type="transmembrane region" description="Helical" evidence="1">
    <location>
        <begin position="133"/>
        <end position="157"/>
    </location>
</feature>
<comment type="caution">
    <text evidence="2">The sequence shown here is derived from an EMBL/GenBank/DDBJ whole genome shotgun (WGS) entry which is preliminary data.</text>
</comment>
<organism evidence="2 3">
    <name type="scientific">Streptacidiphilus fuscans</name>
    <dbReference type="NCBI Taxonomy" id="2789292"/>
    <lineage>
        <taxon>Bacteria</taxon>
        <taxon>Bacillati</taxon>
        <taxon>Actinomycetota</taxon>
        <taxon>Actinomycetes</taxon>
        <taxon>Kitasatosporales</taxon>
        <taxon>Streptomycetaceae</taxon>
        <taxon>Streptacidiphilus</taxon>
    </lineage>
</organism>
<dbReference type="Proteomes" id="UP000657385">
    <property type="component" value="Unassembled WGS sequence"/>
</dbReference>
<keyword evidence="1" id="KW-0472">Membrane</keyword>
<keyword evidence="1" id="KW-1133">Transmembrane helix</keyword>
<dbReference type="EMBL" id="JADPRT010000009">
    <property type="protein sequence ID" value="MBF9070686.1"/>
    <property type="molecule type" value="Genomic_DNA"/>
</dbReference>
<evidence type="ECO:0000313" key="2">
    <source>
        <dbReference type="EMBL" id="MBF9070686.1"/>
    </source>
</evidence>
<name>A0A931FGA4_9ACTN</name>
<gene>
    <name evidence="2" type="ORF">I2501_21940</name>
</gene>
<accession>A0A931FGA4</accession>
<feature type="transmembrane region" description="Helical" evidence="1">
    <location>
        <begin position="6"/>
        <end position="23"/>
    </location>
</feature>
<feature type="transmembrane region" description="Helical" evidence="1">
    <location>
        <begin position="89"/>
        <end position="113"/>
    </location>
</feature>
<protein>
    <recommendedName>
        <fullName evidence="4">DUF1453 domain-containing protein</fullName>
    </recommendedName>
</protein>
<dbReference type="AlphaFoldDB" id="A0A931FGA4"/>
<evidence type="ECO:0000313" key="3">
    <source>
        <dbReference type="Proteomes" id="UP000657385"/>
    </source>
</evidence>